<reference evidence="4" key="2">
    <citation type="submission" date="2025-09" db="UniProtKB">
        <authorList>
            <consortium name="Ensembl"/>
        </authorList>
    </citation>
    <scope>IDENTIFICATION</scope>
</reference>
<dbReference type="InterPro" id="IPR032732">
    <property type="entry name" value="SPATA6_N"/>
</dbReference>
<dbReference type="InterPro" id="IPR042769">
    <property type="entry name" value="SPATA6_fam"/>
</dbReference>
<keyword evidence="2" id="KW-0597">Phosphoprotein</keyword>
<dbReference type="Proteomes" id="UP000261520">
    <property type="component" value="Unplaced"/>
</dbReference>
<name>A0A3B3ZX27_9GOBI</name>
<evidence type="ECO:0000256" key="2">
    <source>
        <dbReference type="ARBA" id="ARBA00022553"/>
    </source>
</evidence>
<accession>A0A3B3ZX27</accession>
<dbReference type="Pfam" id="PF14909">
    <property type="entry name" value="SPATA6"/>
    <property type="match status" value="1"/>
</dbReference>
<evidence type="ECO:0000259" key="3">
    <source>
        <dbReference type="Pfam" id="PF14909"/>
    </source>
</evidence>
<proteinExistence type="inferred from homology"/>
<protein>
    <recommendedName>
        <fullName evidence="3">Spermatogenesis-associated protein 6 N-terminal domain-containing protein</fullName>
    </recommendedName>
</protein>
<evidence type="ECO:0000256" key="1">
    <source>
        <dbReference type="ARBA" id="ARBA00006215"/>
    </source>
</evidence>
<dbReference type="GO" id="GO:0007283">
    <property type="term" value="P:spermatogenesis"/>
    <property type="evidence" value="ECO:0007669"/>
    <property type="project" value="InterPro"/>
</dbReference>
<dbReference type="PANTHER" id="PTHR16435">
    <property type="entry name" value="SPERMATOGENESIS-ASSOCIATED PROTEIN 6 SPATA6"/>
    <property type="match status" value="1"/>
</dbReference>
<dbReference type="PANTHER" id="PTHR16435:SF6">
    <property type="entry name" value="IP09370P"/>
    <property type="match status" value="1"/>
</dbReference>
<sequence length="96" mass="10996">MHKKSYLVVMQNCACMCALVSCPGVRLMACEDIYLSVCFMGQFRQTQCLPAVFPLLFHEKMTFEKIFRYAIDPGDIAVMLEWHIQGPLRVSCEGQQ</sequence>
<evidence type="ECO:0000313" key="4">
    <source>
        <dbReference type="Ensembl" id="ENSPMGP00000008964.1"/>
    </source>
</evidence>
<reference evidence="4" key="1">
    <citation type="submission" date="2025-08" db="UniProtKB">
        <authorList>
            <consortium name="Ensembl"/>
        </authorList>
    </citation>
    <scope>IDENTIFICATION</scope>
</reference>
<dbReference type="Ensembl" id="ENSPMGT00000009548.1">
    <property type="protein sequence ID" value="ENSPMGP00000008964.1"/>
    <property type="gene ID" value="ENSPMGG00000007420.1"/>
</dbReference>
<evidence type="ECO:0000313" key="5">
    <source>
        <dbReference type="Proteomes" id="UP000261520"/>
    </source>
</evidence>
<dbReference type="AlphaFoldDB" id="A0A3B3ZX27"/>
<feature type="domain" description="Spermatogenesis-associated protein 6 N-terminal" evidence="3">
    <location>
        <begin position="19"/>
        <end position="82"/>
    </location>
</feature>
<keyword evidence="5" id="KW-1185">Reference proteome</keyword>
<comment type="similarity">
    <text evidence="1">Belongs to the SPATA6 family.</text>
</comment>
<dbReference type="GO" id="GO:0032027">
    <property type="term" value="F:myosin light chain binding"/>
    <property type="evidence" value="ECO:0007669"/>
    <property type="project" value="InterPro"/>
</dbReference>
<dbReference type="GO" id="GO:0120212">
    <property type="term" value="C:sperm head-tail coupling apparatus"/>
    <property type="evidence" value="ECO:0007669"/>
    <property type="project" value="InterPro"/>
</dbReference>
<dbReference type="PROSITE" id="PS51257">
    <property type="entry name" value="PROKAR_LIPOPROTEIN"/>
    <property type="match status" value="1"/>
</dbReference>
<organism evidence="4 5">
    <name type="scientific">Periophthalmus magnuspinnatus</name>
    <dbReference type="NCBI Taxonomy" id="409849"/>
    <lineage>
        <taxon>Eukaryota</taxon>
        <taxon>Metazoa</taxon>
        <taxon>Chordata</taxon>
        <taxon>Craniata</taxon>
        <taxon>Vertebrata</taxon>
        <taxon>Euteleostomi</taxon>
        <taxon>Actinopterygii</taxon>
        <taxon>Neopterygii</taxon>
        <taxon>Teleostei</taxon>
        <taxon>Neoteleostei</taxon>
        <taxon>Acanthomorphata</taxon>
        <taxon>Gobiaria</taxon>
        <taxon>Gobiiformes</taxon>
        <taxon>Gobioidei</taxon>
        <taxon>Gobiidae</taxon>
        <taxon>Oxudercinae</taxon>
        <taxon>Periophthalmus</taxon>
    </lineage>
</organism>